<sequence>MFIGHFILIILLARTRMCIHNYTMTATIQVITLADLIYFPKIQRISSRISILSQNL</sequence>
<dbReference type="VEuPathDB" id="VectorBase:GMOY012264"/>
<feature type="signal peptide" evidence="1">
    <location>
        <begin position="1"/>
        <end position="18"/>
    </location>
</feature>
<evidence type="ECO:0000256" key="1">
    <source>
        <dbReference type="SAM" id="SignalP"/>
    </source>
</evidence>
<feature type="chain" id="PRO_5014569831" evidence="1">
    <location>
        <begin position="19"/>
        <end position="56"/>
    </location>
</feature>
<dbReference type="Proteomes" id="UP000092444">
    <property type="component" value="Unassembled WGS sequence"/>
</dbReference>
<keyword evidence="1" id="KW-0732">Signal</keyword>
<dbReference type="EnsemblMetazoa" id="GMOY012264-RA">
    <property type="protein sequence ID" value="GMOY012264-PA"/>
    <property type="gene ID" value="GMOY012264"/>
</dbReference>
<reference evidence="3" key="5">
    <citation type="submission" date="2016-10" db="UniProtKB">
        <authorList>
            <consortium name="VectorBase"/>
        </authorList>
    </citation>
    <scope>IDENTIFICATION</scope>
    <source>
        <strain evidence="3">Yale</strain>
    </source>
</reference>
<name>D3TSG9_GLOMM</name>
<dbReference type="EMBL" id="CCAG010015090">
    <property type="status" value="NOT_ANNOTATED_CDS"/>
    <property type="molecule type" value="Genomic_DNA"/>
</dbReference>
<reference evidence="2" key="2">
    <citation type="submission" date="2010-01" db="EMBL/GenBank/DDBJ databases">
        <authorList>
            <consortium name="International Glossina Genome Initiative"/>
            <person name="da Silva J."/>
            <person name="Ribeiro J.M.C."/>
            <person name="Abbeele J.V."/>
            <person name="Attardo G."/>
            <person name="Hao Z."/>
            <person name="Haines L.R."/>
            <person name="Soares M.B."/>
            <person name="Berriman M."/>
            <person name="Aksoy S."/>
            <person name="Lehane M.J."/>
        </authorList>
    </citation>
    <scope>NUCLEOTIDE SEQUENCE</scope>
    <source>
        <tissue evidence="2">Salivary gland</tissue>
    </source>
</reference>
<proteinExistence type="evidence at transcript level"/>
<evidence type="ECO:0000313" key="2">
    <source>
        <dbReference type="EMBL" id="ADD20647.1"/>
    </source>
</evidence>
<reference evidence="3 4" key="4">
    <citation type="submission" date="2014-03" db="EMBL/GenBank/DDBJ databases">
        <title>Genome Sequence of the Tsetse Fly (Glossina morsitans): Vector of African Trypanosomiasis.</title>
        <authorList>
            <consortium name="International Glossina Genome Initiative W.H.O."/>
            <person name="Lawson D."/>
        </authorList>
    </citation>
    <scope>NUCLEOTIDE SEQUENCE [LARGE SCALE GENOMIC DNA]</scope>
    <source>
        <strain evidence="3 4">Yale</strain>
    </source>
</reference>
<accession>D3TSG9</accession>
<dbReference type="EMBL" id="EZ424371">
    <property type="protein sequence ID" value="ADD20647.1"/>
    <property type="molecule type" value="mRNA"/>
</dbReference>
<reference evidence="3" key="3">
    <citation type="submission" date="2014-03" db="EMBL/GenBank/DDBJ databases">
        <title>Genome Sequence of the Tsetse Fly (Glossina morsitans): Vector of African Trypanosomiasis.</title>
        <authorList>
            <person name="Lawson D."/>
        </authorList>
    </citation>
    <scope>NUCLEOTIDE SEQUENCE [LARGE SCALE GENOMIC DNA]</scope>
    <source>
        <strain evidence="3">Yale</strain>
    </source>
</reference>
<protein>
    <submittedName>
        <fullName evidence="2 3">Hypothetical secreted peptide</fullName>
    </submittedName>
</protein>
<organism evidence="2">
    <name type="scientific">Glossina morsitans morsitans</name>
    <name type="common">Savannah tsetse fly</name>
    <dbReference type="NCBI Taxonomy" id="37546"/>
    <lineage>
        <taxon>Eukaryota</taxon>
        <taxon>Metazoa</taxon>
        <taxon>Ecdysozoa</taxon>
        <taxon>Arthropoda</taxon>
        <taxon>Hexapoda</taxon>
        <taxon>Insecta</taxon>
        <taxon>Pterygota</taxon>
        <taxon>Neoptera</taxon>
        <taxon>Endopterygota</taxon>
        <taxon>Diptera</taxon>
        <taxon>Brachycera</taxon>
        <taxon>Muscomorpha</taxon>
        <taxon>Hippoboscoidea</taxon>
        <taxon>Glossinidae</taxon>
        <taxon>Glossina</taxon>
    </lineage>
</organism>
<reference evidence="3" key="6">
    <citation type="submission" date="2021-02" db="UniProtKB">
        <authorList>
            <consortium name="EnsemblMetazoa"/>
        </authorList>
    </citation>
    <scope>IDENTIFICATION</scope>
    <source>
        <strain evidence="3">Yale</strain>
    </source>
</reference>
<keyword evidence="4" id="KW-1185">Reference proteome</keyword>
<dbReference type="AlphaFoldDB" id="D3TSG9"/>
<reference evidence="2" key="1">
    <citation type="journal article" date="2010" name="BMC Genomics">
        <title>An insight into the sialome of Glossina morsitans morsitans.</title>
        <authorList>
            <person name="Alves-Silva J."/>
            <person name="Ribeiro J.M."/>
            <person name="Van Den Abbeele J."/>
            <person name="Attardo G."/>
            <person name="Hao Z."/>
            <person name="Haines L.R."/>
            <person name="Soares M.B."/>
            <person name="Berriman M."/>
            <person name="Aksoy S."/>
            <person name="Lehane M.J."/>
        </authorList>
    </citation>
    <scope>NUCLEOTIDE SEQUENCE</scope>
    <source>
        <tissue evidence="2">Salivary gland</tissue>
    </source>
</reference>
<evidence type="ECO:0000313" key="4">
    <source>
        <dbReference type="Proteomes" id="UP000092444"/>
    </source>
</evidence>
<evidence type="ECO:0000313" key="3">
    <source>
        <dbReference type="EnsemblMetazoa" id="GMOY012264-PA"/>
    </source>
</evidence>